<evidence type="ECO:0000313" key="4">
    <source>
        <dbReference type="Proteomes" id="UP000007013"/>
    </source>
</evidence>
<dbReference type="Proteomes" id="UP000007013">
    <property type="component" value="Chromosome"/>
</dbReference>
<protein>
    <recommendedName>
        <fullName evidence="5">DUF748 domain-containing protein</fullName>
    </recommendedName>
</protein>
<feature type="region of interest" description="Disordered" evidence="1">
    <location>
        <begin position="985"/>
        <end position="1034"/>
    </location>
</feature>
<feature type="region of interest" description="Disordered" evidence="1">
    <location>
        <begin position="891"/>
        <end position="960"/>
    </location>
</feature>
<feature type="compositionally biased region" description="Pro residues" evidence="1">
    <location>
        <begin position="994"/>
        <end position="1028"/>
    </location>
</feature>
<dbReference type="PANTHER" id="PTHR30441:SF8">
    <property type="entry name" value="DUF748 DOMAIN-CONTAINING PROTEIN"/>
    <property type="match status" value="1"/>
</dbReference>
<dbReference type="STRING" id="452637.Oter_0273"/>
<dbReference type="InterPro" id="IPR052894">
    <property type="entry name" value="AsmA-related"/>
</dbReference>
<dbReference type="OrthoDB" id="9757969at2"/>
<feature type="compositionally biased region" description="Basic and acidic residues" evidence="1">
    <location>
        <begin position="951"/>
        <end position="960"/>
    </location>
</feature>
<dbReference type="PANTHER" id="PTHR30441">
    <property type="entry name" value="DUF748 DOMAIN-CONTAINING PROTEIN"/>
    <property type="match status" value="1"/>
</dbReference>
<evidence type="ECO:0000313" key="3">
    <source>
        <dbReference type="EMBL" id="ACB73563.1"/>
    </source>
</evidence>
<dbReference type="eggNOG" id="COG2982">
    <property type="taxonomic scope" value="Bacteria"/>
</dbReference>
<dbReference type="AlphaFoldDB" id="B1ZQ83"/>
<dbReference type="EMBL" id="CP001032">
    <property type="protein sequence ID" value="ACB73563.1"/>
    <property type="molecule type" value="Genomic_DNA"/>
</dbReference>
<sequence>MISRGRRRFWILLVLVGVYAVLGYFVLPPIARTELQKRMAAQLGRTVSIGAVKIDPFAFSIALERVQIMNASGAEPFAGWRRLSVNFDPLASLRGEWVLGEITLEDFRGGVEIDEHGTPSFSDLLDRFGKTREPDAARPAEPRQRSRPWRISRLTVAGAQVDFVDRSRSEVFRTLLGPVNFTLVEFRTAGGHGAPYRFEARSESGEKLTWTGSLSARPLTSTGEWRLENVLLSKYAPYLDEQMNLLLTAGKLTLSGRYDVSFLPDDRRLQVTEGAAQLTNLKLVERATGQPLLELPTAELRGFSVDGLQRRVALGTLRLSGGRLAVRRDADGALNLASVLAPRSAGSSAGDATEPAHDQPIEVTATEFGVRDFVVQWHDGTTPRPVDIELTGVNATVKDVTSTRGATLPVEATFGLNPQGTARASGNVALAPFRLNLDLELAWMPLPPFSGYMERALPVRLARGTASLKGRVAVAPGPAGPDVSFTGGGRLEEVVFASALREEELGGFANLAANDVTVSSHPRVSVTMGAVNVSAPYTRLAVDQNGQLNFAQLTGAREPGAAVVAMPRAKPAPGTAPLDLTVGQLTIDGGELTFSDNSLQPAVEMVISQIGGSVQNVSSRNPARGEADLRAFVGGEGPVVVRGRFNPFAASPFADLAVEAKSIDLSPVSPYVAKYAGYELERGALFLETQAKLVEQRLDIRNKVTLEQFTLGRPTPSPDAVKLPVRLGVALLKDANGRIVLDVPVQGSLADPQFQVGRVVGQVLTGVLAKAATSPFSLIGSMFGGGGEELQYQDFAPGEATPTAASLKRLAVLQRAMAERPELRLRLEPSYDPGELYELKRRTLEEQIRRRVWEKLRAADATVPPIEELLISSSNRADAITQMFDERFGRPRAVRPEPVVPPPVGATAISPPEASAAAARTAPVVDEPAPAEPVADGTPAFPETQAAPAEAQREQHEKPGLIRRAWNMATLKGLRDRWWGEDEKPVPVARRPEPPPAPVVQPPQPQVAQTPPPAPVQAPPAAPSPAPLDVPLSEMEQRLIDTLDVGAKDLTQLAEARAERVKELLTKEGRVAPDRVQIAKIKDDASVAKGPRVTLHLD</sequence>
<dbReference type="KEGG" id="ote:Oter_0273"/>
<dbReference type="HOGENOM" id="CLU_005680_0_0_0"/>
<feature type="compositionally biased region" description="Low complexity" evidence="1">
    <location>
        <begin position="906"/>
        <end position="936"/>
    </location>
</feature>
<name>B1ZQ83_OPITP</name>
<evidence type="ECO:0000256" key="2">
    <source>
        <dbReference type="SAM" id="Phobius"/>
    </source>
</evidence>
<keyword evidence="2" id="KW-1133">Transmembrane helix</keyword>
<reference evidence="3 4" key="1">
    <citation type="journal article" date="2011" name="J. Bacteriol.">
        <title>Genome sequence of the verrucomicrobium Opitutus terrae PB90-1, an abundant inhabitant of rice paddy soil ecosystems.</title>
        <authorList>
            <person name="van Passel M.W."/>
            <person name="Kant R."/>
            <person name="Palva A."/>
            <person name="Copeland A."/>
            <person name="Lucas S."/>
            <person name="Lapidus A."/>
            <person name="Glavina del Rio T."/>
            <person name="Pitluck S."/>
            <person name="Goltsman E."/>
            <person name="Clum A."/>
            <person name="Sun H."/>
            <person name="Schmutz J."/>
            <person name="Larimer F.W."/>
            <person name="Land M.L."/>
            <person name="Hauser L."/>
            <person name="Kyrpides N."/>
            <person name="Mikhailova N."/>
            <person name="Richardson P.P."/>
            <person name="Janssen P.H."/>
            <person name="de Vos W.M."/>
            <person name="Smidt H."/>
        </authorList>
    </citation>
    <scope>NUCLEOTIDE SEQUENCE [LARGE SCALE GENOMIC DNA]</scope>
    <source>
        <strain evidence="4">DSM 11246 / JCM 15787 / PB90-1</strain>
    </source>
</reference>
<keyword evidence="2" id="KW-0472">Membrane</keyword>
<dbReference type="RefSeq" id="WP_012373101.1">
    <property type="nucleotide sequence ID" value="NC_010571.1"/>
</dbReference>
<evidence type="ECO:0008006" key="5">
    <source>
        <dbReference type="Google" id="ProtNLM"/>
    </source>
</evidence>
<dbReference type="InterPro" id="IPR008023">
    <property type="entry name" value="DUF748"/>
</dbReference>
<keyword evidence="2" id="KW-0812">Transmembrane</keyword>
<dbReference type="GO" id="GO:0090313">
    <property type="term" value="P:regulation of protein targeting to membrane"/>
    <property type="evidence" value="ECO:0007669"/>
    <property type="project" value="TreeGrafter"/>
</dbReference>
<proteinExistence type="predicted"/>
<feature type="transmembrane region" description="Helical" evidence="2">
    <location>
        <begin position="9"/>
        <end position="27"/>
    </location>
</feature>
<accession>B1ZQ83</accession>
<keyword evidence="4" id="KW-1185">Reference proteome</keyword>
<evidence type="ECO:0000256" key="1">
    <source>
        <dbReference type="SAM" id="MobiDB-lite"/>
    </source>
</evidence>
<organism evidence="3 4">
    <name type="scientific">Opitutus terrae (strain DSM 11246 / JCM 15787 / PB90-1)</name>
    <dbReference type="NCBI Taxonomy" id="452637"/>
    <lineage>
        <taxon>Bacteria</taxon>
        <taxon>Pseudomonadati</taxon>
        <taxon>Verrucomicrobiota</taxon>
        <taxon>Opitutia</taxon>
        <taxon>Opitutales</taxon>
        <taxon>Opitutaceae</taxon>
        <taxon>Opitutus</taxon>
    </lineage>
</organism>
<dbReference type="Pfam" id="PF05359">
    <property type="entry name" value="DUF748"/>
    <property type="match status" value="2"/>
</dbReference>
<dbReference type="GO" id="GO:0005886">
    <property type="term" value="C:plasma membrane"/>
    <property type="evidence" value="ECO:0007669"/>
    <property type="project" value="TreeGrafter"/>
</dbReference>
<gene>
    <name evidence="3" type="ordered locus">Oter_0273</name>
</gene>